<dbReference type="InterPro" id="IPR011764">
    <property type="entry name" value="Biotin_carboxylation_dom"/>
</dbReference>
<evidence type="ECO:0000259" key="10">
    <source>
        <dbReference type="PROSITE" id="PS50975"/>
    </source>
</evidence>
<dbReference type="Pfam" id="PF02785">
    <property type="entry name" value="Biotin_carb_C"/>
    <property type="match status" value="1"/>
</dbReference>
<evidence type="ECO:0000259" key="9">
    <source>
        <dbReference type="PROSITE" id="PS50968"/>
    </source>
</evidence>
<dbReference type="Proteomes" id="UP000029014">
    <property type="component" value="Unassembled WGS sequence"/>
</dbReference>
<keyword evidence="13" id="KW-1185">Reference proteome</keyword>
<feature type="region of interest" description="Disordered" evidence="8">
    <location>
        <begin position="455"/>
        <end position="480"/>
    </location>
</feature>
<dbReference type="RefSeq" id="WP_022860817.1">
    <property type="nucleotide sequence ID" value="NZ_JGZD01000009.1"/>
</dbReference>
<feature type="region of interest" description="Disordered" evidence="8">
    <location>
        <begin position="610"/>
        <end position="648"/>
    </location>
</feature>
<dbReference type="Pfam" id="PF00289">
    <property type="entry name" value="Biotin_carb_N"/>
    <property type="match status" value="1"/>
</dbReference>
<dbReference type="eggNOG" id="COG4770">
    <property type="taxonomic scope" value="Bacteria"/>
</dbReference>
<keyword evidence="3 12" id="KW-0436">Ligase</keyword>
<evidence type="ECO:0000256" key="4">
    <source>
        <dbReference type="ARBA" id="ARBA00022741"/>
    </source>
</evidence>
<dbReference type="GO" id="GO:0004075">
    <property type="term" value="F:biotin carboxylase activity"/>
    <property type="evidence" value="ECO:0007669"/>
    <property type="project" value="UniProtKB-EC"/>
</dbReference>
<dbReference type="EC" id="6.3.4.14" evidence="2"/>
<dbReference type="InterPro" id="IPR050856">
    <property type="entry name" value="Biotin_carboxylase_complex"/>
</dbReference>
<gene>
    <name evidence="12" type="ORF">BMIN_0058</name>
</gene>
<evidence type="ECO:0000256" key="3">
    <source>
        <dbReference type="ARBA" id="ARBA00022598"/>
    </source>
</evidence>
<keyword evidence="6" id="KW-0092">Biotin</keyword>
<dbReference type="STRING" id="1693.BMIN_0058"/>
<keyword evidence="5 7" id="KW-0067">ATP-binding</keyword>
<dbReference type="Pfam" id="PF00364">
    <property type="entry name" value="Biotin_lipoyl"/>
    <property type="match status" value="1"/>
</dbReference>
<evidence type="ECO:0000256" key="5">
    <source>
        <dbReference type="ARBA" id="ARBA00022840"/>
    </source>
</evidence>
<feature type="domain" description="Biotin carboxylation" evidence="11">
    <location>
        <begin position="4"/>
        <end position="444"/>
    </location>
</feature>
<evidence type="ECO:0000256" key="2">
    <source>
        <dbReference type="ARBA" id="ARBA00013263"/>
    </source>
</evidence>
<name>A0A087BMB9_9BIFI</name>
<dbReference type="PROSITE" id="PS00867">
    <property type="entry name" value="CPSASE_2"/>
    <property type="match status" value="1"/>
</dbReference>
<keyword evidence="4 7" id="KW-0547">Nucleotide-binding</keyword>
<accession>A0A087BMB9</accession>
<dbReference type="EMBL" id="JGZD01000009">
    <property type="protein sequence ID" value="KFI72169.1"/>
    <property type="molecule type" value="Genomic_DNA"/>
</dbReference>
<evidence type="ECO:0000313" key="12">
    <source>
        <dbReference type="EMBL" id="KFI72169.1"/>
    </source>
</evidence>
<dbReference type="PROSITE" id="PS50968">
    <property type="entry name" value="BIOTINYL_LIPOYL"/>
    <property type="match status" value="1"/>
</dbReference>
<sequence>MPNSITSLLVANRGEIALRVIRTAREMGIRTIAVYAQQDRDAPYVAMADDAYLVPGDSYRDTYLNEDGLMEVIARSGARAVHPGYGFLSESPSFARRVIAAGVVWIGPSPEALERLGDKVLARRTASAAKVPVSAGIDHPVHGLDELLSFAGEQGYPLVLKRMDGGGGRGICVVEDDDALRTFFLSHDAVQGGDLSSYFAEEFIGSSRHVETQCARDSRGGFVVYSTRDCTVQRRHQKLIEEAPAPFLPDGVEDALGRYSHALFDAVDYVGLGTCEFMMDPHGGVRFLEVNPRLQVEHTVSEEVCGIDLVREQIIIAGGGAASHPGRSRGHSIELRITCEDPATNLTPVSGTIDRLEWPSGPGIRVDSGVEVGDVVSPAFDSLMGKLIITAQNRECAIARALRALDEIRVDGVATPIPLYRRILEDPAFAAASGCLGISATWLEDTYLNHPPAAAAAGQPASLNPDAHAPDAHATAGRDRCEDESFVVEINGRRTTITIPGDVVGHVLGSPVTRPTARRIQPLRGGQGVSVAGPARRPQETPGVIASPMRAVVTRIMAQVGDEVDQGDLLIVVESMKMENYIYAPEKGVVVSVKVDVGISVEPGDVLVVMDGGERSARERRTTERASSPSPRRVRRDSAATGEDKEQQ</sequence>
<feature type="domain" description="Lipoyl-binding" evidence="9">
    <location>
        <begin position="536"/>
        <end position="611"/>
    </location>
</feature>
<dbReference type="InterPro" id="IPR005482">
    <property type="entry name" value="Biotin_COase_C"/>
</dbReference>
<dbReference type="Pfam" id="PF02786">
    <property type="entry name" value="CPSase_L_D2"/>
    <property type="match status" value="1"/>
</dbReference>
<dbReference type="InterPro" id="IPR000089">
    <property type="entry name" value="Biotin_lipoyl"/>
</dbReference>
<feature type="compositionally biased region" description="Basic and acidic residues" evidence="8">
    <location>
        <begin position="636"/>
        <end position="648"/>
    </location>
</feature>
<dbReference type="SMART" id="SM00878">
    <property type="entry name" value="Biotin_carb_C"/>
    <property type="match status" value="1"/>
</dbReference>
<dbReference type="InterPro" id="IPR005481">
    <property type="entry name" value="BC-like_N"/>
</dbReference>
<dbReference type="Gene3D" id="3.30.470.20">
    <property type="entry name" value="ATP-grasp fold, B domain"/>
    <property type="match status" value="1"/>
</dbReference>
<dbReference type="GO" id="GO:0046872">
    <property type="term" value="F:metal ion binding"/>
    <property type="evidence" value="ECO:0007669"/>
    <property type="project" value="InterPro"/>
</dbReference>
<comment type="caution">
    <text evidence="12">The sequence shown here is derived from an EMBL/GenBank/DDBJ whole genome shotgun (WGS) entry which is preliminary data.</text>
</comment>
<feature type="compositionally biased region" description="Basic and acidic residues" evidence="8">
    <location>
        <begin position="468"/>
        <end position="480"/>
    </location>
</feature>
<dbReference type="InterPro" id="IPR016185">
    <property type="entry name" value="PreATP-grasp_dom_sf"/>
</dbReference>
<feature type="compositionally biased region" description="Basic and acidic residues" evidence="8">
    <location>
        <begin position="612"/>
        <end position="624"/>
    </location>
</feature>
<dbReference type="InterPro" id="IPR011054">
    <property type="entry name" value="Rudment_hybrid_motif"/>
</dbReference>
<dbReference type="FunFam" id="3.40.50.20:FF:000010">
    <property type="entry name" value="Propionyl-CoA carboxylase subunit alpha"/>
    <property type="match status" value="1"/>
</dbReference>
<dbReference type="PANTHER" id="PTHR18866">
    <property type="entry name" value="CARBOXYLASE:PYRUVATE/ACETYL-COA/PROPIONYL-COA CARBOXYLASE"/>
    <property type="match status" value="1"/>
</dbReference>
<dbReference type="InterPro" id="IPR005479">
    <property type="entry name" value="CPAse_ATP-bd"/>
</dbReference>
<dbReference type="InterPro" id="IPR011761">
    <property type="entry name" value="ATP-grasp"/>
</dbReference>
<dbReference type="Gene3D" id="2.40.50.100">
    <property type="match status" value="1"/>
</dbReference>
<dbReference type="PROSITE" id="PS50979">
    <property type="entry name" value="BC"/>
    <property type="match status" value="1"/>
</dbReference>
<evidence type="ECO:0000313" key="13">
    <source>
        <dbReference type="Proteomes" id="UP000029014"/>
    </source>
</evidence>
<dbReference type="SUPFAM" id="SSF51246">
    <property type="entry name" value="Rudiment single hybrid motif"/>
    <property type="match status" value="1"/>
</dbReference>
<dbReference type="PROSITE" id="PS50975">
    <property type="entry name" value="ATP_GRASP"/>
    <property type="match status" value="1"/>
</dbReference>
<dbReference type="AlphaFoldDB" id="A0A087BMB9"/>
<evidence type="ECO:0000256" key="1">
    <source>
        <dbReference type="ARBA" id="ARBA00001953"/>
    </source>
</evidence>
<evidence type="ECO:0000256" key="7">
    <source>
        <dbReference type="PROSITE-ProRule" id="PRU00409"/>
    </source>
</evidence>
<evidence type="ECO:0000256" key="6">
    <source>
        <dbReference type="ARBA" id="ARBA00023267"/>
    </source>
</evidence>
<dbReference type="CDD" id="cd06850">
    <property type="entry name" value="biotinyl_domain"/>
    <property type="match status" value="1"/>
</dbReference>
<evidence type="ECO:0000256" key="8">
    <source>
        <dbReference type="SAM" id="MobiDB-lite"/>
    </source>
</evidence>
<protein>
    <recommendedName>
        <fullName evidence="2">biotin carboxylase</fullName>
        <ecNumber evidence="2">6.3.4.14</ecNumber>
    </recommendedName>
</protein>
<dbReference type="SUPFAM" id="SSF51230">
    <property type="entry name" value="Single hybrid motif"/>
    <property type="match status" value="1"/>
</dbReference>
<organism evidence="12 13">
    <name type="scientific">Bifidobacterium minimum</name>
    <dbReference type="NCBI Taxonomy" id="1693"/>
    <lineage>
        <taxon>Bacteria</taxon>
        <taxon>Bacillati</taxon>
        <taxon>Actinomycetota</taxon>
        <taxon>Actinomycetes</taxon>
        <taxon>Bifidobacteriales</taxon>
        <taxon>Bifidobacteriaceae</taxon>
        <taxon>Bifidobacterium</taxon>
    </lineage>
</organism>
<dbReference type="GO" id="GO:0005524">
    <property type="term" value="F:ATP binding"/>
    <property type="evidence" value="ECO:0007669"/>
    <property type="project" value="UniProtKB-UniRule"/>
</dbReference>
<dbReference type="SUPFAM" id="SSF56059">
    <property type="entry name" value="Glutathione synthetase ATP-binding domain-like"/>
    <property type="match status" value="1"/>
</dbReference>
<dbReference type="PANTHER" id="PTHR18866:SF33">
    <property type="entry name" value="METHYLCROTONOYL-COA CARBOXYLASE SUBUNIT ALPHA, MITOCHONDRIAL-RELATED"/>
    <property type="match status" value="1"/>
</dbReference>
<reference evidence="12 13" key="1">
    <citation type="submission" date="2014-03" db="EMBL/GenBank/DDBJ databases">
        <title>Genomics of Bifidobacteria.</title>
        <authorList>
            <person name="Ventura M."/>
            <person name="Milani C."/>
            <person name="Lugli G.A."/>
        </authorList>
    </citation>
    <scope>NUCLEOTIDE SEQUENCE [LARGE SCALE GENOMIC DNA]</scope>
    <source>
        <strain evidence="12 13">LMG 11592</strain>
    </source>
</reference>
<evidence type="ECO:0000259" key="11">
    <source>
        <dbReference type="PROSITE" id="PS50979"/>
    </source>
</evidence>
<dbReference type="SUPFAM" id="SSF52440">
    <property type="entry name" value="PreATP-grasp domain"/>
    <property type="match status" value="1"/>
</dbReference>
<feature type="compositionally biased region" description="Low complexity" evidence="8">
    <location>
        <begin position="455"/>
        <end position="467"/>
    </location>
</feature>
<dbReference type="InterPro" id="IPR011053">
    <property type="entry name" value="Single_hybrid_motif"/>
</dbReference>
<proteinExistence type="predicted"/>
<feature type="domain" description="ATP-grasp" evidence="10">
    <location>
        <begin position="125"/>
        <end position="318"/>
    </location>
</feature>
<comment type="cofactor">
    <cofactor evidence="1">
        <name>biotin</name>
        <dbReference type="ChEBI" id="CHEBI:57586"/>
    </cofactor>
</comment>